<gene>
    <name evidence="10" type="ORF">AT727_07665</name>
    <name evidence="9" type="ORF">DPCES_1170</name>
</gene>
<dbReference type="SUPFAM" id="SSF81345">
    <property type="entry name" value="ABC transporter involved in vitamin B12 uptake, BtuC"/>
    <property type="match status" value="1"/>
</dbReference>
<feature type="transmembrane region" description="Helical" evidence="8">
    <location>
        <begin position="290"/>
        <end position="308"/>
    </location>
</feature>
<dbReference type="GO" id="GO:0033214">
    <property type="term" value="P:siderophore-iron import into cell"/>
    <property type="evidence" value="ECO:0007669"/>
    <property type="project" value="TreeGrafter"/>
</dbReference>
<dbReference type="OrthoDB" id="9792889at2"/>
<comment type="subcellular location">
    <subcellularLocation>
        <location evidence="1">Cell membrane</location>
        <topology evidence="1">Multi-pass membrane protein</topology>
    </subcellularLocation>
</comment>
<feature type="transmembrane region" description="Helical" evidence="8">
    <location>
        <begin position="208"/>
        <end position="229"/>
    </location>
</feature>
<evidence type="ECO:0000313" key="11">
    <source>
        <dbReference type="Proteomes" id="UP000054623"/>
    </source>
</evidence>
<organism evidence="9">
    <name type="scientific">Desulfitobacterium hafniense</name>
    <name type="common">Desulfitobacterium frappieri</name>
    <dbReference type="NCBI Taxonomy" id="49338"/>
    <lineage>
        <taxon>Bacteria</taxon>
        <taxon>Bacillati</taxon>
        <taxon>Bacillota</taxon>
        <taxon>Clostridia</taxon>
        <taxon>Eubacteriales</taxon>
        <taxon>Desulfitobacteriaceae</taxon>
        <taxon>Desulfitobacterium</taxon>
    </lineage>
</organism>
<sequence>MLIIELKRTNNQPWQLGAILGTGVLTVALSLTALCLGRYELSIIDVVKILLSAFWDLQQTWTDAMADVVFQVRLPRVFAALLVGAGLAISGTTYQGIFKNPLVSPDLLGVSSGACVGAALAILNGLDAGGIQICALLGGLLAVAITTTIPKLLRNSSNLILVLAGIIVAGFMSSALGLLKYVADPETQLPEIVFWQMGSLATTSMGDVMMIVPAMLISMALLIAVRWRINILSLGDEEAGSLGINIRVIRGLAIVCSTVTTACAVCISGTVGWIGLVVPHLCRMLVGPDNTRVIPLSIFVGASFMLVVDTVARTVTSGEIPLSILTGFIGAPLYGWLLFKQRMKIK</sequence>
<dbReference type="RefSeq" id="WP_018305904.1">
    <property type="nucleotide sequence ID" value="NZ_JAYFNZ010000003.1"/>
</dbReference>
<dbReference type="Gene3D" id="1.10.3470.10">
    <property type="entry name" value="ABC transporter involved in vitamin B12 uptake, BtuC"/>
    <property type="match status" value="1"/>
</dbReference>
<dbReference type="Pfam" id="PF01032">
    <property type="entry name" value="FecCD"/>
    <property type="match status" value="1"/>
</dbReference>
<keyword evidence="5 8" id="KW-0812">Transmembrane</keyword>
<dbReference type="AlphaFoldDB" id="A0A098AY79"/>
<evidence type="ECO:0000256" key="8">
    <source>
        <dbReference type="SAM" id="Phobius"/>
    </source>
</evidence>
<evidence type="ECO:0000256" key="7">
    <source>
        <dbReference type="ARBA" id="ARBA00023136"/>
    </source>
</evidence>
<dbReference type="GO" id="GO:0022857">
    <property type="term" value="F:transmembrane transporter activity"/>
    <property type="evidence" value="ECO:0007669"/>
    <property type="project" value="InterPro"/>
</dbReference>
<dbReference type="PANTHER" id="PTHR30472:SF70">
    <property type="entry name" value="MOLYBDATE IMPORT SYSTEM PERMEASE PROTEIN MOLB"/>
    <property type="match status" value="1"/>
</dbReference>
<evidence type="ECO:0000256" key="6">
    <source>
        <dbReference type="ARBA" id="ARBA00022989"/>
    </source>
</evidence>
<comment type="similarity">
    <text evidence="2">Belongs to the binding-protein-dependent transport system permease family. FecCD subfamily.</text>
</comment>
<proteinExistence type="inferred from homology"/>
<dbReference type="EMBL" id="LOCK01000039">
    <property type="protein sequence ID" value="KTE90459.1"/>
    <property type="molecule type" value="Genomic_DNA"/>
</dbReference>
<feature type="transmembrane region" description="Helical" evidence="8">
    <location>
        <begin position="133"/>
        <end position="153"/>
    </location>
</feature>
<keyword evidence="7 8" id="KW-0472">Membrane</keyword>
<reference evidence="9" key="1">
    <citation type="submission" date="2014-07" db="EMBL/GenBank/DDBJ databases">
        <authorList>
            <person name="Hornung V.Bastian."/>
        </authorList>
    </citation>
    <scope>NUCLEOTIDE SEQUENCE</scope>
    <source>
        <strain evidence="9">PCE-S</strain>
    </source>
</reference>
<evidence type="ECO:0000256" key="5">
    <source>
        <dbReference type="ARBA" id="ARBA00022692"/>
    </source>
</evidence>
<evidence type="ECO:0000313" key="9">
    <source>
        <dbReference type="EMBL" id="CDX01057.1"/>
    </source>
</evidence>
<feature type="transmembrane region" description="Helical" evidence="8">
    <location>
        <begin position="249"/>
        <end position="278"/>
    </location>
</feature>
<keyword evidence="3" id="KW-0813">Transport</keyword>
<protein>
    <submittedName>
        <fullName evidence="9">Hemin transport system permease protein HmuU</fullName>
    </submittedName>
    <submittedName>
        <fullName evidence="10">Iron ABC transporter permease</fullName>
    </submittedName>
</protein>
<dbReference type="FunFam" id="1.10.3470.10:FF:000001">
    <property type="entry name" value="Vitamin B12 ABC transporter permease BtuC"/>
    <property type="match status" value="1"/>
</dbReference>
<feature type="transmembrane region" description="Helical" evidence="8">
    <location>
        <begin position="16"/>
        <end position="36"/>
    </location>
</feature>
<dbReference type="GO" id="GO:0005886">
    <property type="term" value="C:plasma membrane"/>
    <property type="evidence" value="ECO:0007669"/>
    <property type="project" value="UniProtKB-SubCell"/>
</dbReference>
<dbReference type="CDD" id="cd06550">
    <property type="entry name" value="TM_ABC_iron-siderophores_like"/>
    <property type="match status" value="1"/>
</dbReference>
<dbReference type="InterPro" id="IPR000522">
    <property type="entry name" value="ABC_transptr_permease_BtuC"/>
</dbReference>
<feature type="transmembrane region" description="Helical" evidence="8">
    <location>
        <begin position="159"/>
        <end position="179"/>
    </location>
</feature>
<keyword evidence="4" id="KW-1003">Cell membrane</keyword>
<feature type="transmembrane region" description="Helical" evidence="8">
    <location>
        <begin position="320"/>
        <end position="339"/>
    </location>
</feature>
<dbReference type="PATRIC" id="fig|49338.4.peg.1268"/>
<dbReference type="PANTHER" id="PTHR30472">
    <property type="entry name" value="FERRIC ENTEROBACTIN TRANSPORT SYSTEM PERMEASE PROTEIN"/>
    <property type="match status" value="1"/>
</dbReference>
<evidence type="ECO:0000256" key="3">
    <source>
        <dbReference type="ARBA" id="ARBA00022448"/>
    </source>
</evidence>
<dbReference type="Proteomes" id="UP000054623">
    <property type="component" value="Unassembled WGS sequence"/>
</dbReference>
<accession>A0A098AY79</accession>
<dbReference type="InterPro" id="IPR037294">
    <property type="entry name" value="ABC_BtuC-like"/>
</dbReference>
<evidence type="ECO:0000256" key="4">
    <source>
        <dbReference type="ARBA" id="ARBA00022475"/>
    </source>
</evidence>
<evidence type="ECO:0000256" key="1">
    <source>
        <dbReference type="ARBA" id="ARBA00004651"/>
    </source>
</evidence>
<keyword evidence="6 8" id="KW-1133">Transmembrane helix</keyword>
<name>A0A098AY79_DESHA</name>
<evidence type="ECO:0000256" key="2">
    <source>
        <dbReference type="ARBA" id="ARBA00007935"/>
    </source>
</evidence>
<dbReference type="EMBL" id="LK996017">
    <property type="protein sequence ID" value="CDX01057.1"/>
    <property type="molecule type" value="Genomic_DNA"/>
</dbReference>
<reference evidence="10 11" key="2">
    <citation type="submission" date="2015-12" db="EMBL/GenBank/DDBJ databases">
        <title>Draft Genome Sequence of Desulfitobacterium hafniense Strain DH, a Sulfate-reducing Bacterium Isolated from Paddy Soils.</title>
        <authorList>
            <person name="Bao P."/>
            <person name="Zhang X."/>
            <person name="Li G."/>
        </authorList>
    </citation>
    <scope>NUCLEOTIDE SEQUENCE [LARGE SCALE GENOMIC DNA]</scope>
    <source>
        <strain evidence="10 11">DH</strain>
    </source>
</reference>
<feature type="transmembrane region" description="Helical" evidence="8">
    <location>
        <begin position="77"/>
        <end position="95"/>
    </location>
</feature>
<evidence type="ECO:0000313" key="10">
    <source>
        <dbReference type="EMBL" id="KTE90459.1"/>
    </source>
</evidence>